<dbReference type="Proteomes" id="UP000014157">
    <property type="component" value="Unassembled WGS sequence"/>
</dbReference>
<proteinExistence type="predicted"/>
<evidence type="ECO:0000313" key="1">
    <source>
        <dbReference type="EMBL" id="EOI06837.1"/>
    </source>
</evidence>
<comment type="caution">
    <text evidence="1">The sequence shown here is derived from an EMBL/GenBank/DDBJ whole genome shotgun (WGS) entry which is preliminary data.</text>
</comment>
<dbReference type="EMBL" id="ASWB01000004">
    <property type="protein sequence ID" value="EOT65180.1"/>
    <property type="molecule type" value="Genomic_DNA"/>
</dbReference>
<evidence type="ECO:0000313" key="4">
    <source>
        <dbReference type="Proteomes" id="UP000014157"/>
    </source>
</evidence>
<accession>R2U296</accession>
<dbReference type="AlphaFoldDB" id="R2U296"/>
<dbReference type="Proteomes" id="UP000013781">
    <property type="component" value="Unassembled WGS sequence"/>
</dbReference>
<dbReference type="HOGENOM" id="CLU_3343367_0_0_9"/>
<protein>
    <submittedName>
        <fullName evidence="1">Uncharacterized protein</fullName>
    </submittedName>
</protein>
<dbReference type="PATRIC" id="fig|1158609.3.peg.166"/>
<reference evidence="2 4" key="2">
    <citation type="submission" date="2013-03" db="EMBL/GenBank/DDBJ databases">
        <title>The Genome Sequence of Enterococcus moraviensis BAA-383 (PacBio/Illumina hybrid assembly).</title>
        <authorList>
            <consortium name="The Broad Institute Genomics Platform"/>
            <consortium name="The Broad Institute Genome Sequencing Center for Infectious Disease"/>
            <person name="Earl A."/>
            <person name="Russ C."/>
            <person name="Gilmore M."/>
            <person name="Surin D."/>
            <person name="Walker B."/>
            <person name="Young S."/>
            <person name="Zeng Q."/>
            <person name="Gargeya S."/>
            <person name="Fitzgerald M."/>
            <person name="Haas B."/>
            <person name="Abouelleil A."/>
            <person name="Allen A.W."/>
            <person name="Alvarado L."/>
            <person name="Arachchi H.M."/>
            <person name="Berlin A.M."/>
            <person name="Chapman S.B."/>
            <person name="Gainer-Dewar J."/>
            <person name="Goldberg J."/>
            <person name="Griggs A."/>
            <person name="Gujja S."/>
            <person name="Hansen M."/>
            <person name="Howarth C."/>
            <person name="Imamovic A."/>
            <person name="Ireland A."/>
            <person name="Larimer J."/>
            <person name="McCowan C."/>
            <person name="Murphy C."/>
            <person name="Pearson M."/>
            <person name="Poon T.W."/>
            <person name="Priest M."/>
            <person name="Roberts A."/>
            <person name="Saif S."/>
            <person name="Shea T."/>
            <person name="Sisk P."/>
            <person name="Sykes S."/>
            <person name="Wortman J."/>
            <person name="Nusbaum C."/>
            <person name="Birren B."/>
        </authorList>
    </citation>
    <scope>NUCLEOTIDE SEQUENCE [LARGE SCALE GENOMIC DNA]</scope>
    <source>
        <strain evidence="2 4">ATCC BAA-383</strain>
    </source>
</reference>
<organism evidence="1 3">
    <name type="scientific">Enterococcus moraviensis ATCC BAA-383</name>
    <dbReference type="NCBI Taxonomy" id="1158609"/>
    <lineage>
        <taxon>Bacteria</taxon>
        <taxon>Bacillati</taxon>
        <taxon>Bacillota</taxon>
        <taxon>Bacilli</taxon>
        <taxon>Lactobacillales</taxon>
        <taxon>Enterococcaceae</taxon>
        <taxon>Enterococcus</taxon>
    </lineage>
</organism>
<sequence length="37" mass="4331">MNFKEKLESYINTYDQLGYLQGNLLVADKTLKKQLLP</sequence>
<dbReference type="EMBL" id="AJAS01000002">
    <property type="protein sequence ID" value="EOI06837.1"/>
    <property type="molecule type" value="Genomic_DNA"/>
</dbReference>
<reference evidence="1 3" key="1">
    <citation type="submission" date="2013-02" db="EMBL/GenBank/DDBJ databases">
        <title>The Genome Sequence of Enterococcus moraviensis BAA-383.</title>
        <authorList>
            <consortium name="The Broad Institute Genome Sequencing Platform"/>
            <consortium name="The Broad Institute Genome Sequencing Center for Infectious Disease"/>
            <person name="Earl A.M."/>
            <person name="Gilmore M.S."/>
            <person name="Lebreton F."/>
            <person name="Walker B."/>
            <person name="Young S.K."/>
            <person name="Zeng Q."/>
            <person name="Gargeya S."/>
            <person name="Fitzgerald M."/>
            <person name="Haas B."/>
            <person name="Abouelleil A."/>
            <person name="Alvarado L."/>
            <person name="Arachchi H.M."/>
            <person name="Berlin A.M."/>
            <person name="Chapman S.B."/>
            <person name="Dewar J."/>
            <person name="Goldberg J."/>
            <person name="Griggs A."/>
            <person name="Gujja S."/>
            <person name="Hansen M."/>
            <person name="Howarth C."/>
            <person name="Imamovic A."/>
            <person name="Larimer J."/>
            <person name="McCowan C."/>
            <person name="Murphy C."/>
            <person name="Neiman D."/>
            <person name="Pearson M."/>
            <person name="Priest M."/>
            <person name="Roberts A."/>
            <person name="Saif S."/>
            <person name="Shea T."/>
            <person name="Sisk P."/>
            <person name="Sykes S."/>
            <person name="Wortman J."/>
            <person name="Nusbaum C."/>
            <person name="Birren B."/>
        </authorList>
    </citation>
    <scope>NUCLEOTIDE SEQUENCE [LARGE SCALE GENOMIC DNA]</scope>
    <source>
        <strain evidence="1 3">ATCC BAA-383</strain>
    </source>
</reference>
<evidence type="ECO:0000313" key="3">
    <source>
        <dbReference type="Proteomes" id="UP000013781"/>
    </source>
</evidence>
<keyword evidence="4" id="KW-1185">Reference proteome</keyword>
<gene>
    <name evidence="2" type="ORF">I586_02914</name>
    <name evidence="1" type="ORF">UAY_00179</name>
</gene>
<evidence type="ECO:0000313" key="2">
    <source>
        <dbReference type="EMBL" id="EOT65180.1"/>
    </source>
</evidence>
<name>R2U296_9ENTE</name>